<gene>
    <name evidence="1" type="ORF">FW778_15615</name>
</gene>
<dbReference type="EMBL" id="VYQF01000004">
    <property type="protein sequence ID" value="KAA9038176.1"/>
    <property type="molecule type" value="Genomic_DNA"/>
</dbReference>
<evidence type="ECO:0000313" key="2">
    <source>
        <dbReference type="Proteomes" id="UP000326903"/>
    </source>
</evidence>
<organism evidence="1 2">
    <name type="scientific">Ginsengibacter hankyongi</name>
    <dbReference type="NCBI Taxonomy" id="2607284"/>
    <lineage>
        <taxon>Bacteria</taxon>
        <taxon>Pseudomonadati</taxon>
        <taxon>Bacteroidota</taxon>
        <taxon>Chitinophagia</taxon>
        <taxon>Chitinophagales</taxon>
        <taxon>Chitinophagaceae</taxon>
        <taxon>Ginsengibacter</taxon>
    </lineage>
</organism>
<sequence>MKKWLIIVVVLIGLLVTYAYVFLPKNVNSSIVVKIHCVMNSASRYVMNETKWPKWWPGTIIHDSVSNKDIFNYEGCRYLITEIKYNAILIETQANGFSISGTMIFLPLNPDSIQVEWKYGLETTANPINRLHLYWESKKINNNLLNIMKSMKAFLDKPENVYGMHIDQILVKDTLLVTTNFSSPQYPTTQKIYDLINGIKTYIALNHAKETNFPMLHIWQDSGIYKSQVAIPVNVVIPQNHMYLIKRMVPGKILVGQVTGGAYTANEAIRQMGIFMTDHALSSPAIPFESLVTNRMEEPDTSKWITKIYYPVF</sequence>
<proteinExistence type="predicted"/>
<name>A0A5J5IEN8_9BACT</name>
<keyword evidence="2" id="KW-1185">Reference proteome</keyword>
<evidence type="ECO:0000313" key="1">
    <source>
        <dbReference type="EMBL" id="KAA9038176.1"/>
    </source>
</evidence>
<reference evidence="1 2" key="1">
    <citation type="submission" date="2019-09" db="EMBL/GenBank/DDBJ databases">
        <title>Draft genome sequence of Ginsengibacter sp. BR5-29.</title>
        <authorList>
            <person name="Im W.-T."/>
        </authorList>
    </citation>
    <scope>NUCLEOTIDE SEQUENCE [LARGE SCALE GENOMIC DNA]</scope>
    <source>
        <strain evidence="1 2">BR5-29</strain>
    </source>
</reference>
<dbReference type="Gene3D" id="3.20.80.10">
    <property type="entry name" value="Regulatory factor, effector binding domain"/>
    <property type="match status" value="1"/>
</dbReference>
<evidence type="ECO:0008006" key="3">
    <source>
        <dbReference type="Google" id="ProtNLM"/>
    </source>
</evidence>
<dbReference type="RefSeq" id="WP_150415736.1">
    <property type="nucleotide sequence ID" value="NZ_VYQF01000004.1"/>
</dbReference>
<dbReference type="InterPro" id="IPR011256">
    <property type="entry name" value="Reg_factor_effector_dom_sf"/>
</dbReference>
<accession>A0A5J5IEN8</accession>
<dbReference type="Proteomes" id="UP000326903">
    <property type="component" value="Unassembled WGS sequence"/>
</dbReference>
<dbReference type="AlphaFoldDB" id="A0A5J5IEN8"/>
<comment type="caution">
    <text evidence="1">The sequence shown here is derived from an EMBL/GenBank/DDBJ whole genome shotgun (WGS) entry which is preliminary data.</text>
</comment>
<protein>
    <recommendedName>
        <fullName evidence="3">Bacterial transcription activator effector binding domain-containing protein</fullName>
    </recommendedName>
</protein>